<dbReference type="InterPro" id="IPR038318">
    <property type="entry name" value="KdpD_sf"/>
</dbReference>
<name>A0ABP9PBD7_9ACTN</name>
<comment type="subcellular location">
    <subcellularLocation>
        <location evidence="1">Membrane</location>
        <topology evidence="1">Multi-pass membrane protein</topology>
    </subcellularLocation>
</comment>
<keyword evidence="10 12" id="KW-0472">Membrane</keyword>
<feature type="region of interest" description="Disordered" evidence="11">
    <location>
        <begin position="253"/>
        <end position="275"/>
    </location>
</feature>
<dbReference type="Proteomes" id="UP001500221">
    <property type="component" value="Unassembled WGS sequence"/>
</dbReference>
<feature type="transmembrane region" description="Helical" evidence="12">
    <location>
        <begin position="97"/>
        <end position="117"/>
    </location>
</feature>
<evidence type="ECO:0000259" key="13">
    <source>
        <dbReference type="Pfam" id="PF13493"/>
    </source>
</evidence>
<evidence type="ECO:0000256" key="10">
    <source>
        <dbReference type="ARBA" id="ARBA00023136"/>
    </source>
</evidence>
<dbReference type="Pfam" id="PF13493">
    <property type="entry name" value="DUF4118"/>
    <property type="match status" value="1"/>
</dbReference>
<dbReference type="RefSeq" id="WP_345455064.1">
    <property type="nucleotide sequence ID" value="NZ_BAABKG010000001.1"/>
</dbReference>
<evidence type="ECO:0000256" key="11">
    <source>
        <dbReference type="SAM" id="MobiDB-lite"/>
    </source>
</evidence>
<dbReference type="EMBL" id="BAABKG010000001">
    <property type="protein sequence ID" value="GAA5143657.1"/>
    <property type="molecule type" value="Genomic_DNA"/>
</dbReference>
<accession>A0ABP9PBD7</accession>
<feature type="compositionally biased region" description="Low complexity" evidence="11">
    <location>
        <begin position="264"/>
        <end position="275"/>
    </location>
</feature>
<evidence type="ECO:0000313" key="15">
    <source>
        <dbReference type="Proteomes" id="UP001500221"/>
    </source>
</evidence>
<evidence type="ECO:0000256" key="8">
    <source>
        <dbReference type="ARBA" id="ARBA00022989"/>
    </source>
</evidence>
<keyword evidence="6" id="KW-0418">Kinase</keyword>
<feature type="transmembrane region" description="Helical" evidence="12">
    <location>
        <begin position="20"/>
        <end position="38"/>
    </location>
</feature>
<evidence type="ECO:0000256" key="4">
    <source>
        <dbReference type="ARBA" id="ARBA00022692"/>
    </source>
</evidence>
<keyword evidence="5" id="KW-0547">Nucleotide-binding</keyword>
<feature type="region of interest" description="Disordered" evidence="11">
    <location>
        <begin position="173"/>
        <end position="199"/>
    </location>
</feature>
<keyword evidence="2" id="KW-0597">Phosphoprotein</keyword>
<organism evidence="14 15">
    <name type="scientific">Nocardioides marinquilinus</name>
    <dbReference type="NCBI Taxonomy" id="1210400"/>
    <lineage>
        <taxon>Bacteria</taxon>
        <taxon>Bacillati</taxon>
        <taxon>Actinomycetota</taxon>
        <taxon>Actinomycetes</taxon>
        <taxon>Propionibacteriales</taxon>
        <taxon>Nocardioidaceae</taxon>
        <taxon>Nocardioides</taxon>
    </lineage>
</organism>
<sequence>MSTPPWATGATGRTPSARLLGVAGLLAPPAVAGLLYLVRDRVSEVNAVLVLGLVVVAVAAGGSRVAGVLTAVSSAAWFEFFFLPPRLTFAIDRSDDVETAVLLVLVGLAVTEIVLWGRRQQAAASRHEGYLGGIVSAAGMVADGAATPQEGVAFVAAQVREVLGVDDCTWAEGAPGGGRPRLERDGSVTRDGGRLDVDRSGLPTNDVVELPVARHGVVLGRFVLAAATRTAWPTLEQRLVAVALADQAAAALTPLSAGPPPRAPGGWPRTPRGHG</sequence>
<feature type="compositionally biased region" description="Basic and acidic residues" evidence="11">
    <location>
        <begin position="180"/>
        <end position="199"/>
    </location>
</feature>
<evidence type="ECO:0000313" key="14">
    <source>
        <dbReference type="EMBL" id="GAA5143657.1"/>
    </source>
</evidence>
<evidence type="ECO:0000256" key="1">
    <source>
        <dbReference type="ARBA" id="ARBA00004141"/>
    </source>
</evidence>
<dbReference type="InterPro" id="IPR025201">
    <property type="entry name" value="KdpD_TM"/>
</dbReference>
<protein>
    <recommendedName>
        <fullName evidence="13">Sensor protein KdpD transmembrane domain-containing protein</fullName>
    </recommendedName>
</protein>
<keyword evidence="15" id="KW-1185">Reference proteome</keyword>
<keyword evidence="9" id="KW-0902">Two-component regulatory system</keyword>
<evidence type="ECO:0000256" key="7">
    <source>
        <dbReference type="ARBA" id="ARBA00022840"/>
    </source>
</evidence>
<dbReference type="Gene3D" id="1.20.120.620">
    <property type="entry name" value="Backbone structure of the membrane domain of e. Coli histidine kinase receptor kdpd"/>
    <property type="match status" value="1"/>
</dbReference>
<feature type="transmembrane region" description="Helical" evidence="12">
    <location>
        <begin position="50"/>
        <end position="77"/>
    </location>
</feature>
<keyword evidence="8 12" id="KW-1133">Transmembrane helix</keyword>
<reference evidence="15" key="1">
    <citation type="journal article" date="2019" name="Int. J. Syst. Evol. Microbiol.">
        <title>The Global Catalogue of Microorganisms (GCM) 10K type strain sequencing project: providing services to taxonomists for standard genome sequencing and annotation.</title>
        <authorList>
            <consortium name="The Broad Institute Genomics Platform"/>
            <consortium name="The Broad Institute Genome Sequencing Center for Infectious Disease"/>
            <person name="Wu L."/>
            <person name="Ma J."/>
        </authorList>
    </citation>
    <scope>NUCLEOTIDE SEQUENCE [LARGE SCALE GENOMIC DNA]</scope>
    <source>
        <strain evidence="15">JCM 18459</strain>
    </source>
</reference>
<evidence type="ECO:0000256" key="6">
    <source>
        <dbReference type="ARBA" id="ARBA00022777"/>
    </source>
</evidence>
<comment type="caution">
    <text evidence="14">The sequence shown here is derived from an EMBL/GenBank/DDBJ whole genome shotgun (WGS) entry which is preliminary data.</text>
</comment>
<evidence type="ECO:0000256" key="3">
    <source>
        <dbReference type="ARBA" id="ARBA00022679"/>
    </source>
</evidence>
<keyword evidence="7" id="KW-0067">ATP-binding</keyword>
<evidence type="ECO:0000256" key="9">
    <source>
        <dbReference type="ARBA" id="ARBA00023012"/>
    </source>
</evidence>
<evidence type="ECO:0000256" key="5">
    <source>
        <dbReference type="ARBA" id="ARBA00022741"/>
    </source>
</evidence>
<keyword evidence="3" id="KW-0808">Transferase</keyword>
<evidence type="ECO:0000256" key="12">
    <source>
        <dbReference type="SAM" id="Phobius"/>
    </source>
</evidence>
<keyword evidence="4 12" id="KW-0812">Transmembrane</keyword>
<evidence type="ECO:0000256" key="2">
    <source>
        <dbReference type="ARBA" id="ARBA00022553"/>
    </source>
</evidence>
<gene>
    <name evidence="14" type="ORF">GCM10023340_09550</name>
</gene>
<proteinExistence type="predicted"/>
<feature type="domain" description="Sensor protein KdpD transmembrane" evidence="13">
    <location>
        <begin position="23"/>
        <end position="126"/>
    </location>
</feature>